<dbReference type="RefSeq" id="WP_020887198.1">
    <property type="nucleotide sequence ID" value="NZ_ATHI01000026.1"/>
</dbReference>
<dbReference type="InterPro" id="IPR023148">
    <property type="entry name" value="tRNA_m1G_MeTrfase_C_sf"/>
</dbReference>
<evidence type="ECO:0000256" key="8">
    <source>
        <dbReference type="ARBA" id="ARBA00022603"/>
    </source>
</evidence>
<evidence type="ECO:0000256" key="6">
    <source>
        <dbReference type="ARBA" id="ARBA00014679"/>
    </source>
</evidence>
<gene>
    <name evidence="15" type="primary">trmD</name>
    <name evidence="19" type="ORF">dsat_0504</name>
</gene>
<dbReference type="eggNOG" id="COG0336">
    <property type="taxonomic scope" value="Bacteria"/>
</dbReference>
<dbReference type="Pfam" id="PF01746">
    <property type="entry name" value="tRNA_m1G_MT"/>
    <property type="match status" value="1"/>
</dbReference>
<evidence type="ECO:0000259" key="18">
    <source>
        <dbReference type="Pfam" id="PF09936"/>
    </source>
</evidence>
<dbReference type="Pfam" id="PF09936">
    <property type="entry name" value="Methyltrn_RNA_4"/>
    <property type="match status" value="1"/>
</dbReference>
<dbReference type="NCBIfam" id="TIGR00088">
    <property type="entry name" value="trmD"/>
    <property type="match status" value="1"/>
</dbReference>
<evidence type="ECO:0000313" key="19">
    <source>
        <dbReference type="EMBL" id="EPR33063.1"/>
    </source>
</evidence>
<comment type="function">
    <text evidence="1 15 16">Specifically methylates guanosine-37 in various tRNAs.</text>
</comment>
<keyword evidence="20" id="KW-1185">Reference proteome</keyword>
<comment type="subcellular location">
    <subcellularLocation>
        <location evidence="2 15 16">Cytoplasm</location>
    </subcellularLocation>
</comment>
<dbReference type="GO" id="GO:0005829">
    <property type="term" value="C:cytosol"/>
    <property type="evidence" value="ECO:0007669"/>
    <property type="project" value="TreeGrafter"/>
</dbReference>
<protein>
    <recommendedName>
        <fullName evidence="6 15">tRNA (guanine-N(1)-)-methyltransferase</fullName>
        <ecNumber evidence="5 15">2.1.1.228</ecNumber>
    </recommendedName>
    <alternativeName>
        <fullName evidence="12 15">M1G-methyltransferase</fullName>
    </alternativeName>
    <alternativeName>
        <fullName evidence="13 15">tRNA [GM37] methyltransferase</fullName>
    </alternativeName>
</protein>
<dbReference type="PANTHER" id="PTHR46417:SF1">
    <property type="entry name" value="TRNA (GUANINE-N(1)-)-METHYLTRANSFERASE"/>
    <property type="match status" value="1"/>
</dbReference>
<dbReference type="InterPro" id="IPR029028">
    <property type="entry name" value="Alpha/beta_knot_MTases"/>
</dbReference>
<evidence type="ECO:0000256" key="3">
    <source>
        <dbReference type="ARBA" id="ARBA00007630"/>
    </source>
</evidence>
<evidence type="ECO:0000256" key="13">
    <source>
        <dbReference type="ARBA" id="ARBA00033392"/>
    </source>
</evidence>
<evidence type="ECO:0000259" key="17">
    <source>
        <dbReference type="Pfam" id="PF01746"/>
    </source>
</evidence>
<sequence>MRITILSLFPEFFDSPLSCGLMAKARARGVLDVRVENPRDRATDKHRTVDDTPYGGGPGMVMQVDPLARTLDSLAKPGRILLLSPKGRPMSQELARELASEEALTLVCGRYEGIDARFEELYPVTSVSVGDFVLNGGEAGALCLVEAVARLLPDFMGKQASGDEESFSRGLLEYPHYTRPEEYRGLRVPAVLLSGDHARIAAWRREQSLTTTLAARPELLAEAGVEASDLDFLRDLPRRALGRNLCVALVHHPVLTGERKVGTTSLTNLDLHDICRVSRSYGVRAVYATTPLADQRALAESLAAHWVAGEGGRGNPDRSEALRLLRVVPDLAAVRAEMAEAFGRPPLVVATSAKGAGTVTPGRIAGRLARQPVLLVFGTGHGLAPEVLREADETLRPIRPFADYNHLPVRAAVAVTLDRLLADHG</sequence>
<dbReference type="InterPro" id="IPR019230">
    <property type="entry name" value="RNA_MeTrfase_C_dom"/>
</dbReference>
<dbReference type="FunFam" id="1.10.1270.20:FF:000001">
    <property type="entry name" value="tRNA (guanine-N(1)-)-methyltransferase"/>
    <property type="match status" value="1"/>
</dbReference>
<accession>S7UL54</accession>
<keyword evidence="10 15" id="KW-0949">S-adenosyl-L-methionine</keyword>
<dbReference type="EMBL" id="ATHI01000026">
    <property type="protein sequence ID" value="EPR33063.1"/>
    <property type="molecule type" value="Genomic_DNA"/>
</dbReference>
<dbReference type="STRING" id="1121439.dsat_0504"/>
<dbReference type="InterPro" id="IPR029026">
    <property type="entry name" value="tRNA_m1G_MTases_N"/>
</dbReference>
<dbReference type="EC" id="2.1.1.228" evidence="5 15"/>
<dbReference type="NCBIfam" id="NF000648">
    <property type="entry name" value="PRK00026.1"/>
    <property type="match status" value="1"/>
</dbReference>
<feature type="domain" description="tRNA (guanine-N(1)-)-methyltransferase C-terminal" evidence="18">
    <location>
        <begin position="244"/>
        <end position="421"/>
    </location>
</feature>
<reference evidence="19 20" key="1">
    <citation type="journal article" date="2013" name="Genome Announc.">
        <title>Draft genome sequences for three mercury-methylating, sulfate-reducing bacteria.</title>
        <authorList>
            <person name="Brown S.D."/>
            <person name="Hurt R.A.Jr."/>
            <person name="Gilmour C.C."/>
            <person name="Elias D.A."/>
        </authorList>
    </citation>
    <scope>NUCLEOTIDE SEQUENCE [LARGE SCALE GENOMIC DNA]</scope>
    <source>
        <strain evidence="19 20">DSM 16529</strain>
    </source>
</reference>
<keyword evidence="9 15" id="KW-0808">Transferase</keyword>
<evidence type="ECO:0000256" key="4">
    <source>
        <dbReference type="ARBA" id="ARBA00011738"/>
    </source>
</evidence>
<dbReference type="CDD" id="cd18080">
    <property type="entry name" value="TrmD-like"/>
    <property type="match status" value="1"/>
</dbReference>
<comment type="caution">
    <text evidence="19">The sequence shown here is derived from an EMBL/GenBank/DDBJ whole genome shotgun (WGS) entry which is preliminary data.</text>
</comment>
<evidence type="ECO:0000256" key="15">
    <source>
        <dbReference type="HAMAP-Rule" id="MF_00605"/>
    </source>
</evidence>
<proteinExistence type="inferred from homology"/>
<feature type="domain" description="tRNA methyltransferase TRMD/TRM10-type" evidence="17">
    <location>
        <begin position="1"/>
        <end position="221"/>
    </location>
</feature>
<evidence type="ECO:0000256" key="7">
    <source>
        <dbReference type="ARBA" id="ARBA00022490"/>
    </source>
</evidence>
<dbReference type="PATRIC" id="fig|1121439.3.peg.1860"/>
<feature type="binding site" evidence="15">
    <location>
        <begin position="129"/>
        <end position="134"/>
    </location>
    <ligand>
        <name>S-adenosyl-L-methionine</name>
        <dbReference type="ChEBI" id="CHEBI:59789"/>
    </ligand>
</feature>
<dbReference type="SUPFAM" id="SSF75217">
    <property type="entry name" value="alpha/beta knot"/>
    <property type="match status" value="1"/>
</dbReference>
<comment type="similarity">
    <text evidence="3 15 16">Belongs to the RNA methyltransferase TrmD family.</text>
</comment>
<dbReference type="CDD" id="cd18085">
    <property type="entry name" value="TM1570-like"/>
    <property type="match status" value="1"/>
</dbReference>
<evidence type="ECO:0000256" key="2">
    <source>
        <dbReference type="ARBA" id="ARBA00004496"/>
    </source>
</evidence>
<dbReference type="Proteomes" id="UP000014975">
    <property type="component" value="Unassembled WGS sequence"/>
</dbReference>
<dbReference type="OrthoDB" id="9807416at2"/>
<comment type="subunit">
    <text evidence="4 15 16">Homodimer.</text>
</comment>
<keyword evidence="8 15" id="KW-0489">Methyltransferase</keyword>
<dbReference type="InterPro" id="IPR002649">
    <property type="entry name" value="tRNA_m1G_MeTrfase_TrmD"/>
</dbReference>
<evidence type="ECO:0000256" key="12">
    <source>
        <dbReference type="ARBA" id="ARBA00029736"/>
    </source>
</evidence>
<evidence type="ECO:0000313" key="20">
    <source>
        <dbReference type="Proteomes" id="UP000014975"/>
    </source>
</evidence>
<evidence type="ECO:0000256" key="16">
    <source>
        <dbReference type="RuleBase" id="RU003464"/>
    </source>
</evidence>
<evidence type="ECO:0000256" key="1">
    <source>
        <dbReference type="ARBA" id="ARBA00002634"/>
    </source>
</evidence>
<dbReference type="eggNOG" id="COG4752">
    <property type="taxonomic scope" value="Bacteria"/>
</dbReference>
<comment type="catalytic activity">
    <reaction evidence="14 15 16">
        <text>guanosine(37) in tRNA + S-adenosyl-L-methionine = N(1)-methylguanosine(37) in tRNA + S-adenosyl-L-homocysteine + H(+)</text>
        <dbReference type="Rhea" id="RHEA:36899"/>
        <dbReference type="Rhea" id="RHEA-COMP:10145"/>
        <dbReference type="Rhea" id="RHEA-COMP:10147"/>
        <dbReference type="ChEBI" id="CHEBI:15378"/>
        <dbReference type="ChEBI" id="CHEBI:57856"/>
        <dbReference type="ChEBI" id="CHEBI:59789"/>
        <dbReference type="ChEBI" id="CHEBI:73542"/>
        <dbReference type="ChEBI" id="CHEBI:74269"/>
        <dbReference type="EC" id="2.1.1.228"/>
    </reaction>
</comment>
<keyword evidence="7 15" id="KW-0963">Cytoplasm</keyword>
<feature type="binding site" evidence="15">
    <location>
        <position position="109"/>
    </location>
    <ligand>
        <name>S-adenosyl-L-methionine</name>
        <dbReference type="ChEBI" id="CHEBI:59789"/>
    </ligand>
</feature>
<organism evidence="19 20">
    <name type="scientific">Alkalidesulfovibrio alkalitolerans DSM 16529</name>
    <dbReference type="NCBI Taxonomy" id="1121439"/>
    <lineage>
        <taxon>Bacteria</taxon>
        <taxon>Pseudomonadati</taxon>
        <taxon>Thermodesulfobacteriota</taxon>
        <taxon>Desulfovibrionia</taxon>
        <taxon>Desulfovibrionales</taxon>
        <taxon>Desulfovibrionaceae</taxon>
        <taxon>Alkalidesulfovibrio</taxon>
    </lineage>
</organism>
<evidence type="ECO:0000256" key="10">
    <source>
        <dbReference type="ARBA" id="ARBA00022691"/>
    </source>
</evidence>
<evidence type="ECO:0000256" key="14">
    <source>
        <dbReference type="ARBA" id="ARBA00047783"/>
    </source>
</evidence>
<dbReference type="Gene3D" id="1.10.1270.20">
    <property type="entry name" value="tRNA(m1g37)methyltransferase, domain 2"/>
    <property type="match status" value="1"/>
</dbReference>
<evidence type="ECO:0000256" key="5">
    <source>
        <dbReference type="ARBA" id="ARBA00012807"/>
    </source>
</evidence>
<dbReference type="HAMAP" id="MF_00605">
    <property type="entry name" value="TrmD"/>
    <property type="match status" value="1"/>
</dbReference>
<dbReference type="GO" id="GO:0002939">
    <property type="term" value="P:tRNA N1-guanine methylation"/>
    <property type="evidence" value="ECO:0007669"/>
    <property type="project" value="TreeGrafter"/>
</dbReference>
<evidence type="ECO:0000256" key="9">
    <source>
        <dbReference type="ARBA" id="ARBA00022679"/>
    </source>
</evidence>
<dbReference type="GO" id="GO:0052906">
    <property type="term" value="F:tRNA (guanine(37)-N1)-methyltransferase activity"/>
    <property type="evidence" value="ECO:0007669"/>
    <property type="project" value="UniProtKB-UniRule"/>
</dbReference>
<dbReference type="Gene3D" id="3.40.1280.10">
    <property type="match status" value="2"/>
</dbReference>
<name>S7UL54_9BACT</name>
<evidence type="ECO:0000256" key="11">
    <source>
        <dbReference type="ARBA" id="ARBA00022694"/>
    </source>
</evidence>
<dbReference type="PANTHER" id="PTHR46417">
    <property type="entry name" value="TRNA (GUANINE-N(1)-)-METHYLTRANSFERASE"/>
    <property type="match status" value="1"/>
</dbReference>
<dbReference type="InterPro" id="IPR016009">
    <property type="entry name" value="tRNA_MeTrfase_TRMD/TRM10"/>
</dbReference>
<dbReference type="AlphaFoldDB" id="S7UL54"/>
<keyword evidence="11 15" id="KW-0819">tRNA processing</keyword>